<evidence type="ECO:0000313" key="1">
    <source>
        <dbReference type="EMBL" id="MBX65852.1"/>
    </source>
</evidence>
<protein>
    <submittedName>
        <fullName evidence="1">Uncharacterized protein</fullName>
    </submittedName>
</protein>
<accession>A0A2P2QFR1</accession>
<sequence>MTVNACPTCGHSSAG</sequence>
<dbReference type="EMBL" id="GGEC01085368">
    <property type="protein sequence ID" value="MBX65852.1"/>
    <property type="molecule type" value="Transcribed_RNA"/>
</dbReference>
<reference evidence="1" key="1">
    <citation type="submission" date="2018-02" db="EMBL/GenBank/DDBJ databases">
        <title>Rhizophora mucronata_Transcriptome.</title>
        <authorList>
            <person name="Meera S.P."/>
            <person name="Sreeshan A."/>
            <person name="Augustine A."/>
        </authorList>
    </citation>
    <scope>NUCLEOTIDE SEQUENCE</scope>
    <source>
        <tissue evidence="1">Leaf</tissue>
    </source>
</reference>
<proteinExistence type="predicted"/>
<name>A0A2P2QFR1_RHIMU</name>
<organism evidence="1">
    <name type="scientific">Rhizophora mucronata</name>
    <name type="common">Asiatic mangrove</name>
    <dbReference type="NCBI Taxonomy" id="61149"/>
    <lineage>
        <taxon>Eukaryota</taxon>
        <taxon>Viridiplantae</taxon>
        <taxon>Streptophyta</taxon>
        <taxon>Embryophyta</taxon>
        <taxon>Tracheophyta</taxon>
        <taxon>Spermatophyta</taxon>
        <taxon>Magnoliopsida</taxon>
        <taxon>eudicotyledons</taxon>
        <taxon>Gunneridae</taxon>
        <taxon>Pentapetalae</taxon>
        <taxon>rosids</taxon>
        <taxon>fabids</taxon>
        <taxon>Malpighiales</taxon>
        <taxon>Rhizophoraceae</taxon>
        <taxon>Rhizophora</taxon>
    </lineage>
</organism>